<dbReference type="AlphaFoldDB" id="A0A7D4TY91"/>
<dbReference type="InterPro" id="IPR029068">
    <property type="entry name" value="Glyas_Bleomycin-R_OHBP_Dase"/>
</dbReference>
<dbReference type="KEGG" id="mmab:HQ865_15695"/>
<dbReference type="InterPro" id="IPR004360">
    <property type="entry name" value="Glyas_Fos-R_dOase_dom"/>
</dbReference>
<name>A0A7D4TY91_9SPHI</name>
<proteinExistence type="predicted"/>
<dbReference type="InterPro" id="IPR037523">
    <property type="entry name" value="VOC_core"/>
</dbReference>
<reference evidence="2 3" key="1">
    <citation type="submission" date="2020-05" db="EMBL/GenBank/DDBJ databases">
        <title>Mucilaginibacter mali sp. nov.</title>
        <authorList>
            <person name="Kim H.S."/>
            <person name="Lee K.C."/>
            <person name="Suh M.K."/>
            <person name="Kim J.-S."/>
            <person name="Han K.-I."/>
            <person name="Eom M.K."/>
            <person name="Shin Y.K."/>
            <person name="Lee J.-S."/>
        </authorList>
    </citation>
    <scope>NUCLEOTIDE SEQUENCE [LARGE SCALE GENOMIC DNA]</scope>
    <source>
        <strain evidence="2 3">G2-14</strain>
    </source>
</reference>
<evidence type="ECO:0000313" key="3">
    <source>
        <dbReference type="Proteomes" id="UP000505355"/>
    </source>
</evidence>
<dbReference type="PROSITE" id="PS51819">
    <property type="entry name" value="VOC"/>
    <property type="match status" value="1"/>
</dbReference>
<evidence type="ECO:0000313" key="2">
    <source>
        <dbReference type="EMBL" id="QKJ31137.1"/>
    </source>
</evidence>
<dbReference type="RefSeq" id="WP_173415804.1">
    <property type="nucleotide sequence ID" value="NZ_CP054139.1"/>
</dbReference>
<organism evidence="2 3">
    <name type="scientific">Mucilaginibacter mali</name>
    <dbReference type="NCBI Taxonomy" id="2740462"/>
    <lineage>
        <taxon>Bacteria</taxon>
        <taxon>Pseudomonadati</taxon>
        <taxon>Bacteroidota</taxon>
        <taxon>Sphingobacteriia</taxon>
        <taxon>Sphingobacteriales</taxon>
        <taxon>Sphingobacteriaceae</taxon>
        <taxon>Mucilaginibacter</taxon>
    </lineage>
</organism>
<dbReference type="PANTHER" id="PTHR36437">
    <property type="entry name" value="GLYOXALASE/BLEOMYCIN RESISTANCE PROTEIN/DIOXYGENASE"/>
    <property type="match status" value="1"/>
</dbReference>
<keyword evidence="3" id="KW-1185">Reference proteome</keyword>
<feature type="domain" description="VOC" evidence="1">
    <location>
        <begin position="5"/>
        <end position="117"/>
    </location>
</feature>
<accession>A0A7D4TY91</accession>
<dbReference type="Proteomes" id="UP000505355">
    <property type="component" value="Chromosome"/>
</dbReference>
<dbReference type="PANTHER" id="PTHR36437:SF2">
    <property type="entry name" value="GLYOXALASE_BLEOMYCIN RESISTANCE PROTEIN_DIOXYGENASE"/>
    <property type="match status" value="1"/>
</dbReference>
<dbReference type="Pfam" id="PF00903">
    <property type="entry name" value="Glyoxalase"/>
    <property type="match status" value="1"/>
</dbReference>
<evidence type="ECO:0000259" key="1">
    <source>
        <dbReference type="PROSITE" id="PS51819"/>
    </source>
</evidence>
<sequence length="117" mass="12851">MALKKISIISIPVTDQQRAKEFYLKAGFKLIVENAMPGQTWIQLGIPGAETSITLVNWFPNMPAGSVRGLVIDTNDIEQEVKNMQANGIEPGPIEKTPWGRFATVTDPDGNAFSLHQ</sequence>
<dbReference type="EMBL" id="CP054139">
    <property type="protein sequence ID" value="QKJ31137.1"/>
    <property type="molecule type" value="Genomic_DNA"/>
</dbReference>
<gene>
    <name evidence="2" type="ORF">HQ865_15695</name>
</gene>
<dbReference type="SUPFAM" id="SSF54593">
    <property type="entry name" value="Glyoxalase/Bleomycin resistance protein/Dihydroxybiphenyl dioxygenase"/>
    <property type="match status" value="1"/>
</dbReference>
<dbReference type="Gene3D" id="3.10.180.10">
    <property type="entry name" value="2,3-Dihydroxybiphenyl 1,2-Dioxygenase, domain 1"/>
    <property type="match status" value="1"/>
</dbReference>
<protein>
    <submittedName>
        <fullName evidence="2">VOC family protein</fullName>
    </submittedName>
</protein>